<dbReference type="Gene3D" id="3.10.450.580">
    <property type="entry name" value="Mediator complex, subunit Med6"/>
    <property type="match status" value="1"/>
</dbReference>
<dbReference type="OrthoDB" id="344220at2759"/>
<keyword evidence="4 6" id="KW-0804">Transcription</keyword>
<comment type="subcellular location">
    <subcellularLocation>
        <location evidence="1 6">Nucleus</location>
    </subcellularLocation>
</comment>
<evidence type="ECO:0000256" key="5">
    <source>
        <dbReference type="ARBA" id="ARBA00023242"/>
    </source>
</evidence>
<dbReference type="Pfam" id="PF04934">
    <property type="entry name" value="Med6"/>
    <property type="match status" value="1"/>
</dbReference>
<dbReference type="AlphaFoldDB" id="D8RVW4"/>
<dbReference type="Proteomes" id="UP000001514">
    <property type="component" value="Unassembled WGS sequence"/>
</dbReference>
<proteinExistence type="inferred from homology"/>
<dbReference type="HOGENOM" id="CLU_077754_2_0_1"/>
<keyword evidence="5 6" id="KW-0539">Nucleus</keyword>
<evidence type="ECO:0000313" key="8">
    <source>
        <dbReference type="EMBL" id="EFJ23847.1"/>
    </source>
</evidence>
<feature type="region of interest" description="Disordered" evidence="7">
    <location>
        <begin position="180"/>
        <end position="227"/>
    </location>
</feature>
<organism evidence="9">
    <name type="scientific">Selaginella moellendorffii</name>
    <name type="common">Spikemoss</name>
    <dbReference type="NCBI Taxonomy" id="88036"/>
    <lineage>
        <taxon>Eukaryota</taxon>
        <taxon>Viridiplantae</taxon>
        <taxon>Streptophyta</taxon>
        <taxon>Embryophyta</taxon>
        <taxon>Tracheophyta</taxon>
        <taxon>Lycopodiopsida</taxon>
        <taxon>Selaginellales</taxon>
        <taxon>Selaginellaceae</taxon>
        <taxon>Selaginella</taxon>
    </lineage>
</organism>
<evidence type="ECO:0000256" key="1">
    <source>
        <dbReference type="ARBA" id="ARBA00004123"/>
    </source>
</evidence>
<dbReference type="InterPro" id="IPR038566">
    <property type="entry name" value="Mediator_Med6_sf"/>
</dbReference>
<dbReference type="eggNOG" id="KOG3169">
    <property type="taxonomic scope" value="Eukaryota"/>
</dbReference>
<accession>D8RVW4</accession>
<dbReference type="OMA" id="KKDMKPP"/>
<name>D8RVW4_SELML</name>
<protein>
    <recommendedName>
        <fullName evidence="6">Mediator of RNA polymerase II transcription subunit 6</fullName>
    </recommendedName>
    <alternativeName>
        <fullName evidence="6">Mediator complex subunit 6</fullName>
    </alternativeName>
</protein>
<feature type="compositionally biased region" description="Pro residues" evidence="7">
    <location>
        <begin position="185"/>
        <end position="199"/>
    </location>
</feature>
<gene>
    <name evidence="6" type="primary">MED6</name>
    <name evidence="8" type="ORF">SELMODRAFT_232488</name>
</gene>
<sequence>MAEGLGGAAPPLPTDQTGISFHDQLWLSTYPLDRNLVFDYFVLSPFYDRSCSNEQLRMRSVHPLDMTQLSKMTGVEYVLLEAQEPNLFVLRKQKRESPDKVSHLSAYYILDGHIYQAPLLYSVVCSRVARAVHHISAAFSQVSAKLEKIGYDDENEHESDTSGRVDLKEVLRIDQILGNVLRKLPPAPPPPPMPTPPSGVPEQPQDSQPEQSTEQGPPTKKAKVEKR</sequence>
<dbReference type="GO" id="GO:0006357">
    <property type="term" value="P:regulation of transcription by RNA polymerase II"/>
    <property type="evidence" value="ECO:0000318"/>
    <property type="project" value="GO_Central"/>
</dbReference>
<evidence type="ECO:0000256" key="6">
    <source>
        <dbReference type="RuleBase" id="RU364143"/>
    </source>
</evidence>
<dbReference type="PANTHER" id="PTHR13104">
    <property type="entry name" value="MED-6-RELATED"/>
    <property type="match status" value="1"/>
</dbReference>
<dbReference type="GO" id="GO:0016592">
    <property type="term" value="C:mediator complex"/>
    <property type="evidence" value="ECO:0000318"/>
    <property type="project" value="GO_Central"/>
</dbReference>
<keyword evidence="9" id="KW-1185">Reference proteome</keyword>
<comment type="similarity">
    <text evidence="2 6">Belongs to the Mediator complex subunit 6 family.</text>
</comment>
<dbReference type="GO" id="GO:0070847">
    <property type="term" value="C:core mediator complex"/>
    <property type="evidence" value="ECO:0000318"/>
    <property type="project" value="GO_Central"/>
</dbReference>
<evidence type="ECO:0000256" key="2">
    <source>
        <dbReference type="ARBA" id="ARBA00007526"/>
    </source>
</evidence>
<dbReference type="EMBL" id="GL377591">
    <property type="protein sequence ID" value="EFJ23847.1"/>
    <property type="molecule type" value="Genomic_DNA"/>
</dbReference>
<keyword evidence="6" id="KW-0010">Activator</keyword>
<evidence type="ECO:0000256" key="3">
    <source>
        <dbReference type="ARBA" id="ARBA00023015"/>
    </source>
</evidence>
<dbReference type="Gramene" id="EFJ23847">
    <property type="protein sequence ID" value="EFJ23847"/>
    <property type="gene ID" value="SELMODRAFT_232488"/>
</dbReference>
<dbReference type="KEGG" id="smo:SELMODRAFT_232488"/>
<feature type="compositionally biased region" description="Low complexity" evidence="7">
    <location>
        <begin position="200"/>
        <end position="215"/>
    </location>
</feature>
<comment type="function">
    <text evidence="6">Component of the Mediator complex, a coactivator involved in the regulated transcription of nearly all RNA polymerase II-dependent genes. Mediator functions as a bridge to convey information from gene-specific regulatory proteins to the basal RNA polymerase II transcription machinery. Mediator is recruited to promoters by direct interactions with regulatory proteins and serves as a scaffold for the assembly of a functional preinitiation complex with RNA polymerase II and the general transcription factors.</text>
</comment>
<reference evidence="8 9" key="1">
    <citation type="journal article" date="2011" name="Science">
        <title>The Selaginella genome identifies genetic changes associated with the evolution of vascular plants.</title>
        <authorList>
            <person name="Banks J.A."/>
            <person name="Nishiyama T."/>
            <person name="Hasebe M."/>
            <person name="Bowman J.L."/>
            <person name="Gribskov M."/>
            <person name="dePamphilis C."/>
            <person name="Albert V.A."/>
            <person name="Aono N."/>
            <person name="Aoyama T."/>
            <person name="Ambrose B.A."/>
            <person name="Ashton N.W."/>
            <person name="Axtell M.J."/>
            <person name="Barker E."/>
            <person name="Barker M.S."/>
            <person name="Bennetzen J.L."/>
            <person name="Bonawitz N.D."/>
            <person name="Chapple C."/>
            <person name="Cheng C."/>
            <person name="Correa L.G."/>
            <person name="Dacre M."/>
            <person name="DeBarry J."/>
            <person name="Dreyer I."/>
            <person name="Elias M."/>
            <person name="Engstrom E.M."/>
            <person name="Estelle M."/>
            <person name="Feng L."/>
            <person name="Finet C."/>
            <person name="Floyd S.K."/>
            <person name="Frommer W.B."/>
            <person name="Fujita T."/>
            <person name="Gramzow L."/>
            <person name="Gutensohn M."/>
            <person name="Harholt J."/>
            <person name="Hattori M."/>
            <person name="Heyl A."/>
            <person name="Hirai T."/>
            <person name="Hiwatashi Y."/>
            <person name="Ishikawa M."/>
            <person name="Iwata M."/>
            <person name="Karol K.G."/>
            <person name="Koehler B."/>
            <person name="Kolukisaoglu U."/>
            <person name="Kubo M."/>
            <person name="Kurata T."/>
            <person name="Lalonde S."/>
            <person name="Li K."/>
            <person name="Li Y."/>
            <person name="Litt A."/>
            <person name="Lyons E."/>
            <person name="Manning G."/>
            <person name="Maruyama T."/>
            <person name="Michael T.P."/>
            <person name="Mikami K."/>
            <person name="Miyazaki S."/>
            <person name="Morinaga S."/>
            <person name="Murata T."/>
            <person name="Mueller-Roeber B."/>
            <person name="Nelson D.R."/>
            <person name="Obara M."/>
            <person name="Oguri Y."/>
            <person name="Olmstead R.G."/>
            <person name="Onodera N."/>
            <person name="Petersen B.L."/>
            <person name="Pils B."/>
            <person name="Prigge M."/>
            <person name="Rensing S.A."/>
            <person name="Riano-Pachon D.M."/>
            <person name="Roberts A.W."/>
            <person name="Sato Y."/>
            <person name="Scheller H.V."/>
            <person name="Schulz B."/>
            <person name="Schulz C."/>
            <person name="Shakirov E.V."/>
            <person name="Shibagaki N."/>
            <person name="Shinohara N."/>
            <person name="Shippen D.E."/>
            <person name="Soerensen I."/>
            <person name="Sotooka R."/>
            <person name="Sugimoto N."/>
            <person name="Sugita M."/>
            <person name="Sumikawa N."/>
            <person name="Tanurdzic M."/>
            <person name="Theissen G."/>
            <person name="Ulvskov P."/>
            <person name="Wakazuki S."/>
            <person name="Weng J.K."/>
            <person name="Willats W.W."/>
            <person name="Wipf D."/>
            <person name="Wolf P.G."/>
            <person name="Yang L."/>
            <person name="Zimmer A.D."/>
            <person name="Zhu Q."/>
            <person name="Mitros T."/>
            <person name="Hellsten U."/>
            <person name="Loque D."/>
            <person name="Otillar R."/>
            <person name="Salamov A."/>
            <person name="Schmutz J."/>
            <person name="Shapiro H."/>
            <person name="Lindquist E."/>
            <person name="Lucas S."/>
            <person name="Rokhsar D."/>
            <person name="Grigoriev I.V."/>
        </authorList>
    </citation>
    <scope>NUCLEOTIDE SEQUENCE [LARGE SCALE GENOMIC DNA]</scope>
</reference>
<comment type="subunit">
    <text evidence="6">Component of the Mediator complex.</text>
</comment>
<evidence type="ECO:0000256" key="4">
    <source>
        <dbReference type="ARBA" id="ARBA00023163"/>
    </source>
</evidence>
<dbReference type="GO" id="GO:0003713">
    <property type="term" value="F:transcription coactivator activity"/>
    <property type="evidence" value="ECO:0000318"/>
    <property type="project" value="GO_Central"/>
</dbReference>
<evidence type="ECO:0000256" key="7">
    <source>
        <dbReference type="SAM" id="MobiDB-lite"/>
    </source>
</evidence>
<dbReference type="InParanoid" id="D8RVW4"/>
<dbReference type="FunCoup" id="D8RVW4">
    <property type="interactions" value="1624"/>
</dbReference>
<evidence type="ECO:0000313" key="9">
    <source>
        <dbReference type="Proteomes" id="UP000001514"/>
    </source>
</evidence>
<dbReference type="STRING" id="88036.D8RVW4"/>
<keyword evidence="3 6" id="KW-0805">Transcription regulation</keyword>
<dbReference type="InterPro" id="IPR007018">
    <property type="entry name" value="Mediator_Med6"/>
</dbReference>